<dbReference type="EMBL" id="BSUZ01000001">
    <property type="protein sequence ID" value="GMA88122.1"/>
    <property type="molecule type" value="Genomic_DNA"/>
</dbReference>
<dbReference type="PANTHER" id="PTHR42840">
    <property type="entry name" value="NAD(P)-BINDING ROSSMANN-FOLD SUPERFAMILY PROTEIN-RELATED"/>
    <property type="match status" value="1"/>
</dbReference>
<evidence type="ECO:0000256" key="1">
    <source>
        <dbReference type="ARBA" id="ARBA00010928"/>
    </source>
</evidence>
<evidence type="ECO:0000313" key="4">
    <source>
        <dbReference type="EMBL" id="GMA88122.1"/>
    </source>
</evidence>
<dbReference type="Pfam" id="PF22725">
    <property type="entry name" value="GFO_IDH_MocA_C3"/>
    <property type="match status" value="1"/>
</dbReference>
<reference evidence="5" key="1">
    <citation type="journal article" date="2019" name="Int. J. Syst. Evol. Microbiol.">
        <title>The Global Catalogue of Microorganisms (GCM) 10K type strain sequencing project: providing services to taxonomists for standard genome sequencing and annotation.</title>
        <authorList>
            <consortium name="The Broad Institute Genomics Platform"/>
            <consortium name="The Broad Institute Genome Sequencing Center for Infectious Disease"/>
            <person name="Wu L."/>
            <person name="Ma J."/>
        </authorList>
    </citation>
    <scope>NUCLEOTIDE SEQUENCE [LARGE SCALE GENOMIC DNA]</scope>
    <source>
        <strain evidence="5">NBRC 108730</strain>
    </source>
</reference>
<protein>
    <recommendedName>
        <fullName evidence="3">GFO/IDH/MocA-like oxidoreductase domain-containing protein</fullName>
    </recommendedName>
</protein>
<keyword evidence="5" id="KW-1185">Reference proteome</keyword>
<dbReference type="Proteomes" id="UP001157017">
    <property type="component" value="Unassembled WGS sequence"/>
</dbReference>
<dbReference type="PANTHER" id="PTHR42840:SF3">
    <property type="entry name" value="BINDING ROSSMANN FOLD OXIDOREDUCTASE, PUTATIVE (AFU_ORTHOLOGUE AFUA_2G10240)-RELATED"/>
    <property type="match status" value="1"/>
</dbReference>
<evidence type="ECO:0000259" key="3">
    <source>
        <dbReference type="Pfam" id="PF22725"/>
    </source>
</evidence>
<evidence type="ECO:0000313" key="5">
    <source>
        <dbReference type="Proteomes" id="UP001157017"/>
    </source>
</evidence>
<comment type="similarity">
    <text evidence="1">Belongs to the Gfo/Idh/MocA family.</text>
</comment>
<sequence length="180" mass="19208">MHIHDFDALRWVTGREVVEVYAVGAARGHEVFAASGDVDEQTAVLTLDDGTLATVQGSRHNGAGYDVRMELAGTDDTLVVGLDERVPLRSAEPGVAFPHQPSWPGFWDRFTPAYVAEMTAFVAMARGEAPSPCTVDEALAALLVAEAADRSRREHRAVRVAEIAEAVAPQAVSTLQEAGA</sequence>
<name>A0ABQ6JIP4_9ACTN</name>
<dbReference type="Gene3D" id="3.30.360.10">
    <property type="entry name" value="Dihydrodipicolinate Reductase, domain 2"/>
    <property type="match status" value="1"/>
</dbReference>
<feature type="domain" description="GFO/IDH/MocA-like oxidoreductase" evidence="3">
    <location>
        <begin position="1"/>
        <end position="78"/>
    </location>
</feature>
<proteinExistence type="inferred from homology"/>
<dbReference type="InterPro" id="IPR055170">
    <property type="entry name" value="GFO_IDH_MocA-like_dom"/>
</dbReference>
<organism evidence="4 5">
    <name type="scientific">Angustibacter aerolatus</name>
    <dbReference type="NCBI Taxonomy" id="1162965"/>
    <lineage>
        <taxon>Bacteria</taxon>
        <taxon>Bacillati</taxon>
        <taxon>Actinomycetota</taxon>
        <taxon>Actinomycetes</taxon>
        <taxon>Kineosporiales</taxon>
        <taxon>Kineosporiaceae</taxon>
    </lineage>
</organism>
<dbReference type="SUPFAM" id="SSF55347">
    <property type="entry name" value="Glyceraldehyde-3-phosphate dehydrogenase-like, C-terminal domain"/>
    <property type="match status" value="1"/>
</dbReference>
<keyword evidence="2" id="KW-0560">Oxidoreductase</keyword>
<accession>A0ABQ6JIP4</accession>
<comment type="caution">
    <text evidence="4">The sequence shown here is derived from an EMBL/GenBank/DDBJ whole genome shotgun (WGS) entry which is preliminary data.</text>
</comment>
<evidence type="ECO:0000256" key="2">
    <source>
        <dbReference type="ARBA" id="ARBA00023002"/>
    </source>
</evidence>
<gene>
    <name evidence="4" type="ORF">GCM10025868_33720</name>
</gene>